<feature type="compositionally biased region" description="Basic residues" evidence="1">
    <location>
        <begin position="44"/>
        <end position="56"/>
    </location>
</feature>
<evidence type="ECO:0000313" key="2">
    <source>
        <dbReference type="EMBL" id="ALY09464.1"/>
    </source>
</evidence>
<protein>
    <submittedName>
        <fullName evidence="2">Uncharacterized protein</fullName>
    </submittedName>
</protein>
<dbReference type="OrthoDB" id="28955at10239"/>
<evidence type="ECO:0000256" key="1">
    <source>
        <dbReference type="SAM" id="MobiDB-lite"/>
    </source>
</evidence>
<feature type="region of interest" description="Disordered" evidence="1">
    <location>
        <begin position="1"/>
        <end position="72"/>
    </location>
</feature>
<proteinExistence type="predicted"/>
<dbReference type="GeneID" id="40078605"/>
<name>A0A0U4KP43_9CAUD</name>
<organism evidence="2 3">
    <name type="scientific">Arthrobacter phage Joann</name>
    <dbReference type="NCBI Taxonomy" id="1772303"/>
    <lineage>
        <taxon>Viruses</taxon>
        <taxon>Duplodnaviria</taxon>
        <taxon>Heunggongvirae</taxon>
        <taxon>Uroviricota</taxon>
        <taxon>Caudoviricetes</taxon>
        <taxon>Korravirus</taxon>
        <taxon>Korravirus joann</taxon>
    </lineage>
</organism>
<reference evidence="2 3" key="1">
    <citation type="submission" date="2015-11" db="EMBL/GenBank/DDBJ databases">
        <authorList>
            <person name="Ott C.T."/>
            <person name="Jacobs-Sera D."/>
            <person name="Guerrero C.A."/>
            <person name="Bowman C.A."/>
            <person name="Russell D.A."/>
            <person name="Pope W.H."/>
            <person name="Hatfull G.F."/>
        </authorList>
    </citation>
    <scope>NUCLEOTIDE SEQUENCE [LARGE SCALE GENOMIC DNA]</scope>
</reference>
<sequence length="72" mass="8344">MWQLRRARSTNRGDMDMQATPEVKTRPVLPHTFGRPDTAGLTRMQRRGIAKLKRQKGQPSKVERTQSKKRGK</sequence>
<dbReference type="EMBL" id="KU160652">
    <property type="protein sequence ID" value="ALY09464.1"/>
    <property type="molecule type" value="Genomic_DNA"/>
</dbReference>
<gene>
    <name evidence="2" type="primary">61</name>
    <name evidence="2" type="ORF">JOANN_61</name>
</gene>
<dbReference type="RefSeq" id="YP_009602741.1">
    <property type="nucleotide sequence ID" value="NC_041942.1"/>
</dbReference>
<dbReference type="KEGG" id="vg:40078605"/>
<keyword evidence="3" id="KW-1185">Reference proteome</keyword>
<dbReference type="Proteomes" id="UP000221495">
    <property type="component" value="Segment"/>
</dbReference>
<evidence type="ECO:0000313" key="3">
    <source>
        <dbReference type="Proteomes" id="UP000221495"/>
    </source>
</evidence>
<accession>A0A0U4KP43</accession>